<organism evidence="1 2">
    <name type="scientific">Spodoptera exigua</name>
    <name type="common">Beet armyworm</name>
    <name type="synonym">Noctua fulgens</name>
    <dbReference type="NCBI Taxonomy" id="7107"/>
    <lineage>
        <taxon>Eukaryota</taxon>
        <taxon>Metazoa</taxon>
        <taxon>Ecdysozoa</taxon>
        <taxon>Arthropoda</taxon>
        <taxon>Hexapoda</taxon>
        <taxon>Insecta</taxon>
        <taxon>Pterygota</taxon>
        <taxon>Neoptera</taxon>
        <taxon>Endopterygota</taxon>
        <taxon>Lepidoptera</taxon>
        <taxon>Glossata</taxon>
        <taxon>Ditrysia</taxon>
        <taxon>Noctuoidea</taxon>
        <taxon>Noctuidae</taxon>
        <taxon>Amphipyrinae</taxon>
        <taxon>Spodoptera</taxon>
    </lineage>
</organism>
<comment type="caution">
    <text evidence="1">The sequence shown here is derived from an EMBL/GenBank/DDBJ whole genome shotgun (WGS) entry which is preliminary data.</text>
</comment>
<proteinExistence type="predicted"/>
<accession>A0A922MHH5</accession>
<dbReference type="AlphaFoldDB" id="A0A922MHH5"/>
<name>A0A922MHH5_SPOEX</name>
<evidence type="ECO:0000313" key="1">
    <source>
        <dbReference type="EMBL" id="KAH9637032.1"/>
    </source>
</evidence>
<reference evidence="1" key="1">
    <citation type="journal article" date="2021" name="G3 (Bethesda)">
        <title>Genome and transcriptome analysis of the beet armyworm Spodoptera exigua reveals targets for pest control. .</title>
        <authorList>
            <person name="Simon S."/>
            <person name="Breeschoten T."/>
            <person name="Jansen H.J."/>
            <person name="Dirks R.P."/>
            <person name="Schranz M.E."/>
            <person name="Ros V.I.D."/>
        </authorList>
    </citation>
    <scope>NUCLEOTIDE SEQUENCE</scope>
    <source>
        <strain evidence="1">TB_SE_WUR_2020</strain>
    </source>
</reference>
<sequence length="205" mass="24012">MGRKIPAKKHRGVKDPIVQQARRLEGWKMIWKIIQSIKQWVLLNEIRIKPNTVPTRFDCQAKRKHKSTSSEPRHAFIKRQRMSTIKEIEDTIQNENYAISLPSCSQDILTPEIKKCHDKAVQVVQAQEHKAIQVCWMTHYRSRNVQTTIKTKNSMTSPLKTTVCTARSPFEVPQGKMHKLCLSATKRKRNFLKINMRVMNHTHHQ</sequence>
<dbReference type="EMBL" id="JACEFF010000452">
    <property type="protein sequence ID" value="KAH9637032.1"/>
    <property type="molecule type" value="Genomic_DNA"/>
</dbReference>
<dbReference type="Proteomes" id="UP000814243">
    <property type="component" value="Unassembled WGS sequence"/>
</dbReference>
<evidence type="ECO:0000313" key="2">
    <source>
        <dbReference type="Proteomes" id="UP000814243"/>
    </source>
</evidence>
<gene>
    <name evidence="1" type="ORF">HF086_009810</name>
</gene>
<protein>
    <submittedName>
        <fullName evidence="1">Uncharacterized protein</fullName>
    </submittedName>
</protein>